<evidence type="ECO:0000256" key="1">
    <source>
        <dbReference type="SAM" id="MobiDB-lite"/>
    </source>
</evidence>
<feature type="compositionally biased region" description="Polar residues" evidence="1">
    <location>
        <begin position="33"/>
        <end position="46"/>
    </location>
</feature>
<dbReference type="Proteomes" id="UP001152759">
    <property type="component" value="Chromosome 10"/>
</dbReference>
<feature type="compositionally biased region" description="Basic and acidic residues" evidence="1">
    <location>
        <begin position="60"/>
        <end position="93"/>
    </location>
</feature>
<sequence length="265" mass="30254">MVLGAEFSEVSFCQAILSLKLLYNGMHVTLNHLSGKNQRNNTSSKTSNDDPKAPGGDPKVTSDEPKTPRDKPKKPDDPKTHIDKPQKPELNDEQYKEDLNWLESRIHPWELAVQKWAATANRRLHDFETSESTIDEYIEKFPILSSANASQLVFCHKRPLKRDIGLRVPNMGKGEKGLNAFTQESIKQKQNSLRTHFLSELKKIEASKRSGTGTDSLYYPTMTYFDDLLFLQDHVKLRPTVSNAPKDKEPDDNIISSYVDYLRHD</sequence>
<proteinExistence type="predicted"/>
<dbReference type="PANTHER" id="PTHR21505">
    <property type="entry name" value="MADF DOMAIN-CONTAINING PROTEIN-RELATED"/>
    <property type="match status" value="1"/>
</dbReference>
<organism evidence="2 3">
    <name type="scientific">Bemisia tabaci</name>
    <name type="common">Sweetpotato whitefly</name>
    <name type="synonym">Aleurodes tabaci</name>
    <dbReference type="NCBI Taxonomy" id="7038"/>
    <lineage>
        <taxon>Eukaryota</taxon>
        <taxon>Metazoa</taxon>
        <taxon>Ecdysozoa</taxon>
        <taxon>Arthropoda</taxon>
        <taxon>Hexapoda</taxon>
        <taxon>Insecta</taxon>
        <taxon>Pterygota</taxon>
        <taxon>Neoptera</taxon>
        <taxon>Paraneoptera</taxon>
        <taxon>Hemiptera</taxon>
        <taxon>Sternorrhyncha</taxon>
        <taxon>Aleyrodoidea</taxon>
        <taxon>Aleyrodidae</taxon>
        <taxon>Aleyrodinae</taxon>
        <taxon>Bemisia</taxon>
    </lineage>
</organism>
<accession>A0A9P0A2U4</accession>
<gene>
    <name evidence="2" type="ORF">BEMITA_LOCUS2686</name>
</gene>
<dbReference type="EMBL" id="OU963871">
    <property type="protein sequence ID" value="CAH0383223.1"/>
    <property type="molecule type" value="Genomic_DNA"/>
</dbReference>
<reference evidence="2" key="1">
    <citation type="submission" date="2021-12" db="EMBL/GenBank/DDBJ databases">
        <authorList>
            <person name="King R."/>
        </authorList>
    </citation>
    <scope>NUCLEOTIDE SEQUENCE</scope>
</reference>
<name>A0A9P0A2U4_BEMTA</name>
<keyword evidence="3" id="KW-1185">Reference proteome</keyword>
<feature type="region of interest" description="Disordered" evidence="1">
    <location>
        <begin position="33"/>
        <end position="93"/>
    </location>
</feature>
<evidence type="ECO:0000313" key="3">
    <source>
        <dbReference type="Proteomes" id="UP001152759"/>
    </source>
</evidence>
<dbReference type="AlphaFoldDB" id="A0A9P0A2U4"/>
<dbReference type="PANTHER" id="PTHR21505:SF12">
    <property type="entry name" value="MADF DOMAIN-CONTAINING PROTEIN-RELATED"/>
    <property type="match status" value="1"/>
</dbReference>
<protein>
    <submittedName>
        <fullName evidence="2">Uncharacterized protein</fullName>
    </submittedName>
</protein>
<evidence type="ECO:0000313" key="2">
    <source>
        <dbReference type="EMBL" id="CAH0383223.1"/>
    </source>
</evidence>